<sequence>MTTDQEPSLIALCTRRAVMRRAAMIALVVGTILAIINHGDRLISGDISSEVVIKILMTYLVPYCVSSYSAVLTIRERMREAQ</sequence>
<dbReference type="EMBL" id="CP060010">
    <property type="protein sequence ID" value="QTN35237.1"/>
    <property type="molecule type" value="Genomic_DNA"/>
</dbReference>
<keyword evidence="1" id="KW-0472">Membrane</keyword>
<dbReference type="Proteomes" id="UP000665026">
    <property type="component" value="Chromosome"/>
</dbReference>
<dbReference type="NCBIfam" id="NF038050">
    <property type="entry name" value="NrtS"/>
    <property type="match status" value="1"/>
</dbReference>
<dbReference type="InterPro" id="IPR047700">
    <property type="entry name" value="NrtS-like"/>
</dbReference>
<dbReference type="KEGG" id="cact:HZ995_12200"/>
<accession>A0A975EN55</accession>
<keyword evidence="1" id="KW-0812">Transmembrane</keyword>
<gene>
    <name evidence="2" type="primary">nrtS</name>
    <name evidence="2" type="ORF">HZ995_12200</name>
</gene>
<organism evidence="2 3">
    <name type="scientific">Cognatishimia activa</name>
    <dbReference type="NCBI Taxonomy" id="1715691"/>
    <lineage>
        <taxon>Bacteria</taxon>
        <taxon>Pseudomonadati</taxon>
        <taxon>Pseudomonadota</taxon>
        <taxon>Alphaproteobacteria</taxon>
        <taxon>Rhodobacterales</taxon>
        <taxon>Paracoccaceae</taxon>
        <taxon>Cognatishimia</taxon>
    </lineage>
</organism>
<evidence type="ECO:0000313" key="3">
    <source>
        <dbReference type="Proteomes" id="UP000665026"/>
    </source>
</evidence>
<protein>
    <submittedName>
        <fullName evidence="2">Nitrate/nitrite transporter NrtS</fullName>
    </submittedName>
</protein>
<dbReference type="RefSeq" id="WP_209355924.1">
    <property type="nucleotide sequence ID" value="NZ_CP060010.1"/>
</dbReference>
<feature type="transmembrane region" description="Helical" evidence="1">
    <location>
        <begin position="21"/>
        <end position="39"/>
    </location>
</feature>
<proteinExistence type="predicted"/>
<feature type="transmembrane region" description="Helical" evidence="1">
    <location>
        <begin position="51"/>
        <end position="74"/>
    </location>
</feature>
<dbReference type="AlphaFoldDB" id="A0A975EN55"/>
<evidence type="ECO:0000313" key="2">
    <source>
        <dbReference type="EMBL" id="QTN35237.1"/>
    </source>
</evidence>
<name>A0A975EN55_9RHOB</name>
<evidence type="ECO:0000256" key="1">
    <source>
        <dbReference type="SAM" id="Phobius"/>
    </source>
</evidence>
<reference evidence="2" key="1">
    <citation type="submission" date="2020-07" db="EMBL/GenBank/DDBJ databases">
        <title>Genome sequences of bacteria associated with the marine, planktonic diatom Thalassiosira profunda strain ECT2AJA-044.</title>
        <authorList>
            <person name="Gargas C.B."/>
            <person name="Roberts W.R."/>
            <person name="Alverson A.J."/>
        </authorList>
    </citation>
    <scope>NUCLEOTIDE SEQUENCE</scope>
    <source>
        <strain evidence="2">ECT2AJA-044</strain>
    </source>
</reference>
<keyword evidence="1" id="KW-1133">Transmembrane helix</keyword>